<evidence type="ECO:0000256" key="1">
    <source>
        <dbReference type="ARBA" id="ARBA00010617"/>
    </source>
</evidence>
<evidence type="ECO:0000256" key="4">
    <source>
        <dbReference type="RuleBase" id="RU000461"/>
    </source>
</evidence>
<dbReference type="PRINTS" id="PR00385">
    <property type="entry name" value="P450"/>
</dbReference>
<keyword evidence="2 4" id="KW-0479">Metal-binding</keyword>
<feature type="transmembrane region" description="Helical" evidence="5">
    <location>
        <begin position="37"/>
        <end position="55"/>
    </location>
</feature>
<dbReference type="InterPro" id="IPR017972">
    <property type="entry name" value="Cyt_P450_CS"/>
</dbReference>
<dbReference type="InterPro" id="IPR002401">
    <property type="entry name" value="Cyt_P450_E_grp-I"/>
</dbReference>
<dbReference type="PANTHER" id="PTHR47955">
    <property type="entry name" value="CYTOCHROME P450 FAMILY 71 PROTEIN"/>
    <property type="match status" value="1"/>
</dbReference>
<keyword evidence="5" id="KW-0472">Membrane</keyword>
<dbReference type="PRINTS" id="PR00463">
    <property type="entry name" value="EP450I"/>
</dbReference>
<dbReference type="InterPro" id="IPR036396">
    <property type="entry name" value="Cyt_P450_sf"/>
</dbReference>
<evidence type="ECO:0000256" key="5">
    <source>
        <dbReference type="SAM" id="Phobius"/>
    </source>
</evidence>
<dbReference type="EMBL" id="JARPOI010000010">
    <property type="protein sequence ID" value="KAJ9170367.1"/>
    <property type="molecule type" value="Genomic_DNA"/>
</dbReference>
<dbReference type="PANTHER" id="PTHR47955:SF11">
    <property type="entry name" value="4-HYDROXYPHENYLACETALDEHYDE OXIME MONOOXYGENASE"/>
    <property type="match status" value="1"/>
</dbReference>
<keyword evidence="4" id="KW-0349">Heme</keyword>
<dbReference type="PROSITE" id="PS00086">
    <property type="entry name" value="CYTOCHROME_P450"/>
    <property type="match status" value="1"/>
</dbReference>
<evidence type="ECO:0000256" key="2">
    <source>
        <dbReference type="ARBA" id="ARBA00022723"/>
    </source>
</evidence>
<evidence type="ECO:0008006" key="8">
    <source>
        <dbReference type="Google" id="ProtNLM"/>
    </source>
</evidence>
<gene>
    <name evidence="6" type="ORF">P3X46_018479</name>
</gene>
<dbReference type="Proteomes" id="UP001174677">
    <property type="component" value="Chromosome 10"/>
</dbReference>
<reference evidence="6 7" key="1">
    <citation type="journal article" date="2023" name="Plant Biotechnol. J.">
        <title>Chromosome-level wild Hevea brasiliensis genome provides new tools for genomic-assisted breeding and valuable loci to elevate rubber yield.</title>
        <authorList>
            <person name="Cheng H."/>
            <person name="Song X."/>
            <person name="Hu Y."/>
            <person name="Wu T."/>
            <person name="Yang Q."/>
            <person name="An Z."/>
            <person name="Feng S."/>
            <person name="Deng Z."/>
            <person name="Wu W."/>
            <person name="Zeng X."/>
            <person name="Tu M."/>
            <person name="Wang X."/>
            <person name="Huang H."/>
        </authorList>
    </citation>
    <scope>NUCLEOTIDE SEQUENCE [LARGE SCALE GENOMIC DNA]</scope>
    <source>
        <strain evidence="6">MT/VB/25A 57/8</strain>
    </source>
</reference>
<comment type="similarity">
    <text evidence="1 4">Belongs to the cytochrome P450 family.</text>
</comment>
<comment type="caution">
    <text evidence="6">The sequence shown here is derived from an EMBL/GenBank/DDBJ whole genome shotgun (WGS) entry which is preliminary data.</text>
</comment>
<keyword evidence="5" id="KW-0812">Transmembrane</keyword>
<dbReference type="Gene3D" id="1.10.630.10">
    <property type="entry name" value="Cytochrome P450"/>
    <property type="match status" value="1"/>
</dbReference>
<keyword evidence="4" id="KW-0503">Monooxygenase</keyword>
<dbReference type="InterPro" id="IPR001128">
    <property type="entry name" value="Cyt_P450"/>
</dbReference>
<dbReference type="SUPFAM" id="SSF48264">
    <property type="entry name" value="Cytochrome P450"/>
    <property type="match status" value="1"/>
</dbReference>
<evidence type="ECO:0000313" key="6">
    <source>
        <dbReference type="EMBL" id="KAJ9170367.1"/>
    </source>
</evidence>
<sequence length="536" mass="61099">MHDHLVGLLHKGEGRRGHLTRKKLKMSMATLTSLPPQWLSIVAVFLLPILTLLLFRGKDDNKKKGLKIPPGPGQLPFIGNLHQLSRQPYVDFWKMAKKYGPVVQLQLGRCPTVVLSSTETAKELMKDRDVECCSRPLSVGPGQLSYNFLDVAFSPFSDYWREMRKLFISKLLSMRRVQSFRYAREEQMDKLIEILDGAYPNPVNLTEKVFNMMDGIIGTIAFGRTTYAQQEFRDGFMKVLAATMDMLASFDAENFFPVVGKFIDYLSGALAKRQRTFNNIDRYFQKVIEQHLDPNRPKPETEDIVDVLIGLMKDGSASFKITGDHVKAILMNVFVGGTDTSAVTITWAFSELLKNPKLMKKAQEEVRNAVGPNKRRVEGKEVEKIKYIDCIVKETFRKHPPTPLLIPHFSMRHCKIGGYDIPPGSTIYVNAWAMGKDATIWDNPEEFYPDRFMNSEVDYRGSHFELVPFGAGRRICPGLAMATTAVKYILANLLYGWDYEMPEGQKFEDFPLIEEGGLSVHNKQDIMVIPEKHKWD</sequence>
<dbReference type="CDD" id="cd11072">
    <property type="entry name" value="CYP71-like"/>
    <property type="match status" value="1"/>
</dbReference>
<keyword evidence="7" id="KW-1185">Reference proteome</keyword>
<accession>A0ABQ9LT17</accession>
<organism evidence="6 7">
    <name type="scientific">Hevea brasiliensis</name>
    <name type="common">Para rubber tree</name>
    <name type="synonym">Siphonia brasiliensis</name>
    <dbReference type="NCBI Taxonomy" id="3981"/>
    <lineage>
        <taxon>Eukaryota</taxon>
        <taxon>Viridiplantae</taxon>
        <taxon>Streptophyta</taxon>
        <taxon>Embryophyta</taxon>
        <taxon>Tracheophyta</taxon>
        <taxon>Spermatophyta</taxon>
        <taxon>Magnoliopsida</taxon>
        <taxon>eudicotyledons</taxon>
        <taxon>Gunneridae</taxon>
        <taxon>Pentapetalae</taxon>
        <taxon>rosids</taxon>
        <taxon>fabids</taxon>
        <taxon>Malpighiales</taxon>
        <taxon>Euphorbiaceae</taxon>
        <taxon>Crotonoideae</taxon>
        <taxon>Micrandreae</taxon>
        <taxon>Hevea</taxon>
    </lineage>
</organism>
<evidence type="ECO:0000313" key="7">
    <source>
        <dbReference type="Proteomes" id="UP001174677"/>
    </source>
</evidence>
<keyword evidence="4" id="KW-0560">Oxidoreductase</keyword>
<evidence type="ECO:0000256" key="3">
    <source>
        <dbReference type="ARBA" id="ARBA00023004"/>
    </source>
</evidence>
<keyword evidence="5" id="KW-1133">Transmembrane helix</keyword>
<protein>
    <recommendedName>
        <fullName evidence="8">Cytochrome P450</fullName>
    </recommendedName>
</protein>
<dbReference type="Pfam" id="PF00067">
    <property type="entry name" value="p450"/>
    <property type="match status" value="1"/>
</dbReference>
<name>A0ABQ9LT17_HEVBR</name>
<proteinExistence type="inferred from homology"/>
<keyword evidence="3 4" id="KW-0408">Iron</keyword>